<gene>
    <name evidence="1" type="ORF">C2G38_2158450</name>
</gene>
<sequence>MFRFRFNTESKPEPELELSSVQFSLRFVKIAHPEIDKASLELLYKQAVILKPYLKIFLSNIRQKQA</sequence>
<dbReference type="AlphaFoldDB" id="A0A397W4I4"/>
<dbReference type="EMBL" id="QKWP01000072">
    <property type="protein sequence ID" value="RIB28239.1"/>
    <property type="molecule type" value="Genomic_DNA"/>
</dbReference>
<evidence type="ECO:0000313" key="1">
    <source>
        <dbReference type="EMBL" id="RIB28239.1"/>
    </source>
</evidence>
<organism evidence="1 2">
    <name type="scientific">Gigaspora rosea</name>
    <dbReference type="NCBI Taxonomy" id="44941"/>
    <lineage>
        <taxon>Eukaryota</taxon>
        <taxon>Fungi</taxon>
        <taxon>Fungi incertae sedis</taxon>
        <taxon>Mucoromycota</taxon>
        <taxon>Glomeromycotina</taxon>
        <taxon>Glomeromycetes</taxon>
        <taxon>Diversisporales</taxon>
        <taxon>Gigasporaceae</taxon>
        <taxon>Gigaspora</taxon>
    </lineage>
</organism>
<keyword evidence="2" id="KW-1185">Reference proteome</keyword>
<accession>A0A397W4I4</accession>
<comment type="caution">
    <text evidence="1">The sequence shown here is derived from an EMBL/GenBank/DDBJ whole genome shotgun (WGS) entry which is preliminary data.</text>
</comment>
<dbReference type="Proteomes" id="UP000266673">
    <property type="component" value="Unassembled WGS sequence"/>
</dbReference>
<evidence type="ECO:0000313" key="2">
    <source>
        <dbReference type="Proteomes" id="UP000266673"/>
    </source>
</evidence>
<reference evidence="1 2" key="1">
    <citation type="submission" date="2018-06" db="EMBL/GenBank/DDBJ databases">
        <title>Comparative genomics reveals the genomic features of Rhizophagus irregularis, R. cerebriforme, R. diaphanum and Gigaspora rosea, and their symbiotic lifestyle signature.</title>
        <authorList>
            <person name="Morin E."/>
            <person name="San Clemente H."/>
            <person name="Chen E.C.H."/>
            <person name="De La Providencia I."/>
            <person name="Hainaut M."/>
            <person name="Kuo A."/>
            <person name="Kohler A."/>
            <person name="Murat C."/>
            <person name="Tang N."/>
            <person name="Roy S."/>
            <person name="Loubradou J."/>
            <person name="Henrissat B."/>
            <person name="Grigoriev I.V."/>
            <person name="Corradi N."/>
            <person name="Roux C."/>
            <person name="Martin F.M."/>
        </authorList>
    </citation>
    <scope>NUCLEOTIDE SEQUENCE [LARGE SCALE GENOMIC DNA]</scope>
    <source>
        <strain evidence="1 2">DAOM 194757</strain>
    </source>
</reference>
<proteinExistence type="predicted"/>
<protein>
    <submittedName>
        <fullName evidence="1">Uncharacterized protein</fullName>
    </submittedName>
</protein>
<name>A0A397W4I4_9GLOM</name>